<feature type="repeat" description="PPR" evidence="2">
    <location>
        <begin position="100"/>
        <end position="134"/>
    </location>
</feature>
<dbReference type="InterPro" id="IPR046960">
    <property type="entry name" value="PPR_At4g14850-like_plant"/>
</dbReference>
<dbReference type="OrthoDB" id="185373at2759"/>
<keyword evidence="5" id="KW-1185">Reference proteome</keyword>
<feature type="repeat" description="PPR" evidence="2">
    <location>
        <begin position="201"/>
        <end position="235"/>
    </location>
</feature>
<dbReference type="PANTHER" id="PTHR24015:SF548">
    <property type="entry name" value="OS08G0340900 PROTEIN"/>
    <property type="match status" value="1"/>
</dbReference>
<evidence type="ECO:0000313" key="4">
    <source>
        <dbReference type="EMBL" id="KAJ0968028.1"/>
    </source>
</evidence>
<dbReference type="Pfam" id="PF13041">
    <property type="entry name" value="PPR_2"/>
    <property type="match status" value="2"/>
</dbReference>
<dbReference type="FunFam" id="1.25.40.10:FF:000607">
    <property type="entry name" value="Pentatricopeptide repeat-containing protein, mitochondrial"/>
    <property type="match status" value="1"/>
</dbReference>
<dbReference type="InterPro" id="IPR011990">
    <property type="entry name" value="TPR-like_helical_dom_sf"/>
</dbReference>
<dbReference type="FunFam" id="1.25.40.10:FF:000344">
    <property type="entry name" value="Pentatricopeptide repeat-containing protein"/>
    <property type="match status" value="1"/>
</dbReference>
<dbReference type="Proteomes" id="UP001085076">
    <property type="component" value="Miscellaneous, Linkage group lg07"/>
</dbReference>
<protein>
    <recommendedName>
        <fullName evidence="3">DYW domain-containing protein</fullName>
    </recommendedName>
</protein>
<feature type="repeat" description="PPR" evidence="2">
    <location>
        <begin position="403"/>
        <end position="437"/>
    </location>
</feature>
<feature type="repeat" description="PPR" evidence="2">
    <location>
        <begin position="504"/>
        <end position="538"/>
    </location>
</feature>
<dbReference type="Gene3D" id="1.25.40.10">
    <property type="entry name" value="Tetratricopeptide repeat domain"/>
    <property type="match status" value="5"/>
</dbReference>
<dbReference type="GO" id="GO:0009451">
    <property type="term" value="P:RNA modification"/>
    <property type="evidence" value="ECO:0007669"/>
    <property type="project" value="InterPro"/>
</dbReference>
<dbReference type="Pfam" id="PF20431">
    <property type="entry name" value="E_motif"/>
    <property type="match status" value="1"/>
</dbReference>
<evidence type="ECO:0000313" key="5">
    <source>
        <dbReference type="Proteomes" id="UP001085076"/>
    </source>
</evidence>
<feature type="repeat" description="PPR" evidence="2">
    <location>
        <begin position="170"/>
        <end position="200"/>
    </location>
</feature>
<dbReference type="EMBL" id="JAGGNH010000007">
    <property type="protein sequence ID" value="KAJ0968028.1"/>
    <property type="molecule type" value="Genomic_DNA"/>
</dbReference>
<dbReference type="PROSITE" id="PS51375">
    <property type="entry name" value="PPR"/>
    <property type="match status" value="7"/>
</dbReference>
<reference evidence="4" key="2">
    <citation type="journal article" date="2022" name="Hortic Res">
        <title>The genome of Dioscorea zingiberensis sheds light on the biosynthesis, origin and evolution of the medicinally important diosgenin saponins.</title>
        <authorList>
            <person name="Li Y."/>
            <person name="Tan C."/>
            <person name="Li Z."/>
            <person name="Guo J."/>
            <person name="Li S."/>
            <person name="Chen X."/>
            <person name="Wang C."/>
            <person name="Dai X."/>
            <person name="Yang H."/>
            <person name="Song W."/>
            <person name="Hou L."/>
            <person name="Xu J."/>
            <person name="Tong Z."/>
            <person name="Xu A."/>
            <person name="Yuan X."/>
            <person name="Wang W."/>
            <person name="Yang Q."/>
            <person name="Chen L."/>
            <person name="Sun Z."/>
            <person name="Wang K."/>
            <person name="Pan B."/>
            <person name="Chen J."/>
            <person name="Bao Y."/>
            <person name="Liu F."/>
            <person name="Qi X."/>
            <person name="Gang D.R."/>
            <person name="Wen J."/>
            <person name="Li J."/>
        </authorList>
    </citation>
    <scope>NUCLEOTIDE SEQUENCE</scope>
    <source>
        <strain evidence="4">Dzin_1.0</strain>
    </source>
</reference>
<dbReference type="SUPFAM" id="SSF48452">
    <property type="entry name" value="TPR-like"/>
    <property type="match status" value="1"/>
</dbReference>
<dbReference type="FunFam" id="1.25.40.10:FF:002415">
    <property type="entry name" value="Uncharacterized protein"/>
    <property type="match status" value="1"/>
</dbReference>
<gene>
    <name evidence="4" type="ORF">J5N97_024945</name>
</gene>
<comment type="caution">
    <text evidence="4">The sequence shown here is derived from an EMBL/GenBank/DDBJ whole genome shotgun (WGS) entry which is preliminary data.</text>
</comment>
<dbReference type="AlphaFoldDB" id="A0A9D5H9J2"/>
<dbReference type="FunFam" id="1.25.40.10:FF:000663">
    <property type="entry name" value="Uncharacterized protein"/>
    <property type="match status" value="1"/>
</dbReference>
<name>A0A9D5H9J2_9LILI</name>
<sequence>MAYALNAFNAPPSLMLNPSKRPSPPPNPSLSPPRQLFSHPASLLLELCGSSRELHQILPQIIKHNLFYEPFLQAKLIALFSSFAGLREASLVFDSVATKNDELYHSILKGHAHHSSLDAALSFFVAMKHARVRPVVYNLTYLLKSCGDKCDLRRGREIHSQLVTNGFSSNVFAMTTVVNMYAKCRRIDEARMMFDRMPERDLVAWNAIVAGYAQNGLAEEALEMVMRLQEDGKRPDSITLVSILPACSDTGSLRIGRAVHGYALRASLESLVNVSTALVNMYSKCGALGAARLVFDRMRVRNVVSWNSMIDGYAQGGNAEEAMRLFKKMLAEGLEPTGVSVMAALHACGELGDIDEGRSVHELLLRMGLHSDPSVMNCLITMYSKCKKLDLAAEVFETLEEKTLVSWNAMISGYAQNGQAEGALRLFSRMREENVQLDSFTLVGVIPALADVSMLRQAKWMHGYAVRLCLDQNIFVMTALVDMYCKCGGVSIARKLFDAMDERHVMTWNAMIDGYGSHGFGRDAVDLFEEMKRGSVKPNDVTFLCVLSACSHSGLVDEGKQYFNSMKQDYGLEPVVDHYGSMVDLLGRAGKLDEAWEFIEKMAMKPSISVYGAMLGACKIHKNVELGEKAAKRLFELEPEEGGYHVLLSNIYATASMWKDVARVRTMMEKKGLQKTPGCSFIELRNEVHTFYSGSTNHPQAEKIYARLDKLFNEIKAIGYVPVTDSIHDVEDDVKVQLLNSHSEKLAIAFGLINTKAGTTIQIRKNLRVCTDCHNATKFISKVTGREIIVRDMQRFHHFKDGLCSCGDYW</sequence>
<evidence type="ECO:0000256" key="1">
    <source>
        <dbReference type="ARBA" id="ARBA00022737"/>
    </source>
</evidence>
<dbReference type="Pfam" id="PF01535">
    <property type="entry name" value="PPR"/>
    <property type="match status" value="7"/>
</dbReference>
<dbReference type="Pfam" id="PF14432">
    <property type="entry name" value="DYW_deaminase"/>
    <property type="match status" value="1"/>
</dbReference>
<organism evidence="4 5">
    <name type="scientific">Dioscorea zingiberensis</name>
    <dbReference type="NCBI Taxonomy" id="325984"/>
    <lineage>
        <taxon>Eukaryota</taxon>
        <taxon>Viridiplantae</taxon>
        <taxon>Streptophyta</taxon>
        <taxon>Embryophyta</taxon>
        <taxon>Tracheophyta</taxon>
        <taxon>Spermatophyta</taxon>
        <taxon>Magnoliopsida</taxon>
        <taxon>Liliopsida</taxon>
        <taxon>Dioscoreales</taxon>
        <taxon>Dioscoreaceae</taxon>
        <taxon>Dioscorea</taxon>
    </lineage>
</organism>
<dbReference type="GO" id="GO:0003723">
    <property type="term" value="F:RNA binding"/>
    <property type="evidence" value="ECO:0007669"/>
    <property type="project" value="InterPro"/>
</dbReference>
<feature type="domain" description="DYW" evidence="3">
    <location>
        <begin position="719"/>
        <end position="810"/>
    </location>
</feature>
<dbReference type="InterPro" id="IPR032867">
    <property type="entry name" value="DYW_dom"/>
</dbReference>
<feature type="repeat" description="PPR" evidence="2">
    <location>
        <begin position="473"/>
        <end position="503"/>
    </location>
</feature>
<accession>A0A9D5H9J2</accession>
<proteinExistence type="predicted"/>
<keyword evidence="1" id="KW-0677">Repeat</keyword>
<evidence type="ECO:0000256" key="2">
    <source>
        <dbReference type="PROSITE-ProRule" id="PRU00708"/>
    </source>
</evidence>
<dbReference type="NCBIfam" id="TIGR00756">
    <property type="entry name" value="PPR"/>
    <property type="match status" value="6"/>
</dbReference>
<dbReference type="PANTHER" id="PTHR24015">
    <property type="entry name" value="OS07G0578800 PROTEIN-RELATED"/>
    <property type="match status" value="1"/>
</dbReference>
<dbReference type="InterPro" id="IPR046848">
    <property type="entry name" value="E_motif"/>
</dbReference>
<reference evidence="4" key="1">
    <citation type="submission" date="2021-03" db="EMBL/GenBank/DDBJ databases">
        <authorList>
            <person name="Li Z."/>
            <person name="Yang C."/>
        </authorList>
    </citation>
    <scope>NUCLEOTIDE SEQUENCE</scope>
    <source>
        <strain evidence="4">Dzin_1.0</strain>
        <tissue evidence="4">Leaf</tissue>
    </source>
</reference>
<evidence type="ECO:0000259" key="3">
    <source>
        <dbReference type="Pfam" id="PF14432"/>
    </source>
</evidence>
<dbReference type="InterPro" id="IPR002885">
    <property type="entry name" value="PPR_rpt"/>
</dbReference>
<dbReference type="GO" id="GO:0008270">
    <property type="term" value="F:zinc ion binding"/>
    <property type="evidence" value="ECO:0007669"/>
    <property type="project" value="InterPro"/>
</dbReference>
<feature type="repeat" description="PPR" evidence="2">
    <location>
        <begin position="302"/>
        <end position="336"/>
    </location>
</feature>